<dbReference type="PANTHER" id="PTHR30290:SF10">
    <property type="entry name" value="PERIPLASMIC OLIGOPEPTIDE-BINDING PROTEIN-RELATED"/>
    <property type="match status" value="1"/>
</dbReference>
<reference evidence="7 8" key="1">
    <citation type="submission" date="2022-05" db="EMBL/GenBank/DDBJ databases">
        <authorList>
            <person name="Park J.-S."/>
        </authorList>
    </citation>
    <scope>NUCLEOTIDE SEQUENCE [LARGE SCALE GENOMIC DNA]</scope>
    <source>
        <strain evidence="7 8">2012CJ34-2</strain>
    </source>
</reference>
<keyword evidence="8" id="KW-1185">Reference proteome</keyword>
<dbReference type="Gene3D" id="3.90.76.10">
    <property type="entry name" value="Dipeptide-binding Protein, Domain 1"/>
    <property type="match status" value="1"/>
</dbReference>
<comment type="caution">
    <text evidence="7">The sequence shown here is derived from an EMBL/GenBank/DDBJ whole genome shotgun (WGS) entry which is preliminary data.</text>
</comment>
<dbReference type="RefSeq" id="WP_249700210.1">
    <property type="nucleotide sequence ID" value="NZ_JAMFLX010000017.1"/>
</dbReference>
<dbReference type="PANTHER" id="PTHR30290">
    <property type="entry name" value="PERIPLASMIC BINDING COMPONENT OF ABC TRANSPORTER"/>
    <property type="match status" value="1"/>
</dbReference>
<dbReference type="Gene3D" id="3.10.105.10">
    <property type="entry name" value="Dipeptide-binding Protein, Domain 3"/>
    <property type="match status" value="1"/>
</dbReference>
<sequence>MKKLFVGLALATAVSALLPVQAAQVPAGVTLAKEQVFHRGIGSEPASIDPQKVEGSPGGFIVKDLFEGLVSQDADGNTIPGIAKSWNVSDDGKVYTFHLRKSSWSNGDPLTAHDFVYAFQRAVDPVTASKYAWFMQIPGIVNADAVIDGEMPPSTLGVKATDDYTFQVTLENPVPYFPKLLAHYTTFPTPKKVVEKYGDDWTRPDNIVSNGAYKLSGWVVNEKLTAKRNPFYWNNDKTVVEEVNYLPIPSATSELNRYKAGELDMTATIPLDHFKKLQKEIPKEVTITPLISTYYYSFNTKKKPFDDVRVRKALSYAINRDAITKYITGQGQKPAYSFTPSSINGFVKPDLAWEKMSQKEREKEAAKLLKQVGYSKSNPLKVELLYNTSESHKKVAIAISQMWKQALGVEVTLRNEEWKTFLDTRREGNFDVTRAGWTGDYNEASTMLSLWTSESSLNDAKWTNKEYDKLLETASSTIDEGKRGLIYEKAEQIFSSEMPAAPIYQYVTSRLVKPYVGGYPMNNPEDNVYSRDIYIIKH</sequence>
<proteinExistence type="inferred from homology"/>
<dbReference type="CDD" id="cd08504">
    <property type="entry name" value="PBP2_OppA"/>
    <property type="match status" value="1"/>
</dbReference>
<dbReference type="InterPro" id="IPR030678">
    <property type="entry name" value="Peptide/Ni-bd"/>
</dbReference>
<evidence type="ECO:0000313" key="8">
    <source>
        <dbReference type="Proteomes" id="UP001203338"/>
    </source>
</evidence>
<evidence type="ECO:0000256" key="1">
    <source>
        <dbReference type="ARBA" id="ARBA00004196"/>
    </source>
</evidence>
<dbReference type="SUPFAM" id="SSF53850">
    <property type="entry name" value="Periplasmic binding protein-like II"/>
    <property type="match status" value="1"/>
</dbReference>
<gene>
    <name evidence="7" type="ORF">M3P05_13320</name>
</gene>
<evidence type="ECO:0000313" key="7">
    <source>
        <dbReference type="EMBL" id="MCL6270904.1"/>
    </source>
</evidence>
<evidence type="ECO:0000256" key="3">
    <source>
        <dbReference type="ARBA" id="ARBA00022448"/>
    </source>
</evidence>
<dbReference type="Pfam" id="PF00496">
    <property type="entry name" value="SBP_bac_5"/>
    <property type="match status" value="1"/>
</dbReference>
<dbReference type="PIRSF" id="PIRSF002741">
    <property type="entry name" value="MppA"/>
    <property type="match status" value="1"/>
</dbReference>
<feature type="chain" id="PRO_5045484072" evidence="5">
    <location>
        <begin position="23"/>
        <end position="538"/>
    </location>
</feature>
<dbReference type="Gene3D" id="3.40.190.10">
    <property type="entry name" value="Periplasmic binding protein-like II"/>
    <property type="match status" value="1"/>
</dbReference>
<organism evidence="7 8">
    <name type="scientific">Parendozoicomonas callyspongiae</name>
    <dbReference type="NCBI Taxonomy" id="2942213"/>
    <lineage>
        <taxon>Bacteria</taxon>
        <taxon>Pseudomonadati</taxon>
        <taxon>Pseudomonadota</taxon>
        <taxon>Gammaproteobacteria</taxon>
        <taxon>Oceanospirillales</taxon>
        <taxon>Endozoicomonadaceae</taxon>
        <taxon>Parendozoicomonas</taxon>
    </lineage>
</organism>
<comment type="subcellular location">
    <subcellularLocation>
        <location evidence="1">Cell envelope</location>
    </subcellularLocation>
</comment>
<name>A0ABT0PHN8_9GAMM</name>
<evidence type="ECO:0000256" key="4">
    <source>
        <dbReference type="ARBA" id="ARBA00022729"/>
    </source>
</evidence>
<comment type="similarity">
    <text evidence="2">Belongs to the bacterial solute-binding protein 5 family.</text>
</comment>
<evidence type="ECO:0000256" key="5">
    <source>
        <dbReference type="SAM" id="SignalP"/>
    </source>
</evidence>
<dbReference type="InterPro" id="IPR000914">
    <property type="entry name" value="SBP_5_dom"/>
</dbReference>
<accession>A0ABT0PHN8</accession>
<protein>
    <submittedName>
        <fullName evidence="7">Peptide ABC transporter substrate-binding protein</fullName>
    </submittedName>
</protein>
<evidence type="ECO:0000259" key="6">
    <source>
        <dbReference type="Pfam" id="PF00496"/>
    </source>
</evidence>
<keyword evidence="3" id="KW-0813">Transport</keyword>
<dbReference type="Proteomes" id="UP001203338">
    <property type="component" value="Unassembled WGS sequence"/>
</dbReference>
<dbReference type="EMBL" id="JAMFLX010000017">
    <property type="protein sequence ID" value="MCL6270904.1"/>
    <property type="molecule type" value="Genomic_DNA"/>
</dbReference>
<evidence type="ECO:0000256" key="2">
    <source>
        <dbReference type="ARBA" id="ARBA00005695"/>
    </source>
</evidence>
<feature type="signal peptide" evidence="5">
    <location>
        <begin position="1"/>
        <end position="22"/>
    </location>
</feature>
<dbReference type="InterPro" id="IPR039424">
    <property type="entry name" value="SBP_5"/>
</dbReference>
<feature type="domain" description="Solute-binding protein family 5" evidence="6">
    <location>
        <begin position="79"/>
        <end position="456"/>
    </location>
</feature>
<keyword evidence="4 5" id="KW-0732">Signal</keyword>